<feature type="region of interest" description="Disordered" evidence="1">
    <location>
        <begin position="33"/>
        <end position="127"/>
    </location>
</feature>
<evidence type="ECO:0000256" key="1">
    <source>
        <dbReference type="SAM" id="MobiDB-lite"/>
    </source>
</evidence>
<accession>U4LHA9</accession>
<feature type="compositionally biased region" description="Basic and acidic residues" evidence="1">
    <location>
        <begin position="336"/>
        <end position="349"/>
    </location>
</feature>
<organism evidence="2 3">
    <name type="scientific">Pyronema omphalodes (strain CBS 100304)</name>
    <name type="common">Pyronema confluens</name>
    <dbReference type="NCBI Taxonomy" id="1076935"/>
    <lineage>
        <taxon>Eukaryota</taxon>
        <taxon>Fungi</taxon>
        <taxon>Dikarya</taxon>
        <taxon>Ascomycota</taxon>
        <taxon>Pezizomycotina</taxon>
        <taxon>Pezizomycetes</taxon>
        <taxon>Pezizales</taxon>
        <taxon>Pyronemataceae</taxon>
        <taxon>Pyronema</taxon>
    </lineage>
</organism>
<dbReference type="AlphaFoldDB" id="U4LHA9"/>
<feature type="region of interest" description="Disordered" evidence="1">
    <location>
        <begin position="280"/>
        <end position="349"/>
    </location>
</feature>
<gene>
    <name evidence="2" type="ORF">PCON_09508</name>
</gene>
<feature type="compositionally biased region" description="Basic and acidic residues" evidence="1">
    <location>
        <begin position="284"/>
        <end position="304"/>
    </location>
</feature>
<feature type="compositionally biased region" description="Polar residues" evidence="1">
    <location>
        <begin position="367"/>
        <end position="377"/>
    </location>
</feature>
<name>U4LHA9_PYROM</name>
<feature type="compositionally biased region" description="Pro residues" evidence="1">
    <location>
        <begin position="70"/>
        <end position="85"/>
    </location>
</feature>
<proteinExistence type="predicted"/>
<feature type="compositionally biased region" description="Basic and acidic residues" evidence="1">
    <location>
        <begin position="55"/>
        <end position="65"/>
    </location>
</feature>
<sequence>MTSTVCLPSQLLHRTSLTCDAATTNSLHNQPVHASGVAVRRDHSLPNVTDDGYDYDNRRSHHSMDSEYSSPPPSLPNTFMHPPPSRTNTLHSRRSPDIISKTNSNSLHGISRSNSHPIPDITRSTFSNVNTTSTTDISRSLSPPVVHQTIQPVQREEQIAVITREHHHHDVHPIIQPVVAQQTLPPKYFLESEDKLLREISAEEARRYGEPVWRGDVAVASESVEEELNKMSLGDHKETVRTRLSTPESKPVQRMAGDRLSMQPLTGDRLSMQIPPLVPRRHSEHSQHMTPRGDDDDGHLDRMVAEPLLPLPGSTIGDDWNSDGSVSEISDAPRGASRDGRTGDARDAIYKELLEEEKDVMTHLNAPATQQRDTSGMQRMGTFGRAGGRSADVNSL</sequence>
<evidence type="ECO:0000313" key="2">
    <source>
        <dbReference type="EMBL" id="CCX30907.1"/>
    </source>
</evidence>
<dbReference type="Proteomes" id="UP000018144">
    <property type="component" value="Unassembled WGS sequence"/>
</dbReference>
<reference evidence="2 3" key="1">
    <citation type="journal article" date="2013" name="PLoS Genet.">
        <title>The genome and development-dependent transcriptomes of Pyronema confluens: a window into fungal evolution.</title>
        <authorList>
            <person name="Traeger S."/>
            <person name="Altegoer F."/>
            <person name="Freitag M."/>
            <person name="Gabaldon T."/>
            <person name="Kempken F."/>
            <person name="Kumar A."/>
            <person name="Marcet-Houben M."/>
            <person name="Poggeler S."/>
            <person name="Stajich J.E."/>
            <person name="Nowrousian M."/>
        </authorList>
    </citation>
    <scope>NUCLEOTIDE SEQUENCE [LARGE SCALE GENOMIC DNA]</scope>
    <source>
        <strain evidence="3">CBS 100304</strain>
        <tissue evidence="2">Vegetative mycelium</tissue>
    </source>
</reference>
<protein>
    <submittedName>
        <fullName evidence="2">Uncharacterized protein</fullName>
    </submittedName>
</protein>
<keyword evidence="3" id="KW-1185">Reference proteome</keyword>
<feature type="region of interest" description="Disordered" evidence="1">
    <location>
        <begin position="362"/>
        <end position="396"/>
    </location>
</feature>
<feature type="compositionally biased region" description="Polar residues" evidence="1">
    <location>
        <begin position="100"/>
        <end position="116"/>
    </location>
</feature>
<dbReference type="OrthoDB" id="5361505at2759"/>
<evidence type="ECO:0000313" key="3">
    <source>
        <dbReference type="Proteomes" id="UP000018144"/>
    </source>
</evidence>
<dbReference type="EMBL" id="HF935497">
    <property type="protein sequence ID" value="CCX30907.1"/>
    <property type="molecule type" value="Genomic_DNA"/>
</dbReference>